<evidence type="ECO:0000313" key="1">
    <source>
        <dbReference type="EMBL" id="MXO98949.1"/>
    </source>
</evidence>
<reference evidence="1 2" key="1">
    <citation type="submission" date="2019-12" db="EMBL/GenBank/DDBJ databases">
        <title>Genomic-based taxomic classification of the family Erythrobacteraceae.</title>
        <authorList>
            <person name="Xu L."/>
        </authorList>
    </citation>
    <scope>NUCLEOTIDE SEQUENCE [LARGE SCALE GENOMIC DNA]</scope>
    <source>
        <strain evidence="1 2">S36</strain>
    </source>
</reference>
<protein>
    <recommendedName>
        <fullName evidence="3">DUF3168 domain-containing protein</fullName>
    </recommendedName>
</protein>
<accession>A0A6I4TUK4</accession>
<evidence type="ECO:0008006" key="3">
    <source>
        <dbReference type="Google" id="ProtNLM"/>
    </source>
</evidence>
<sequence>MSEAAISKVEYRLGEILTAWPGLAGFTVKADASPADAIDPETIVIYTTSYKTVQSDEQGQTRHIATIEFETLTGPSAAGTVSRQNQNAIAHIVAALAADRSLGGMIEDVQEIDVAPLEANGRDHAAASLQTEVIFYTPRDDWFTIVGVGGVLF</sequence>
<proteinExistence type="predicted"/>
<dbReference type="OrthoDB" id="7605593at2"/>
<organism evidence="1 2">
    <name type="scientific">Croceibacterium xixiisoli</name>
    <dbReference type="NCBI Taxonomy" id="1476466"/>
    <lineage>
        <taxon>Bacteria</taxon>
        <taxon>Pseudomonadati</taxon>
        <taxon>Pseudomonadota</taxon>
        <taxon>Alphaproteobacteria</taxon>
        <taxon>Sphingomonadales</taxon>
        <taxon>Erythrobacteraceae</taxon>
        <taxon>Croceibacterium</taxon>
    </lineage>
</organism>
<dbReference type="AlphaFoldDB" id="A0A6I4TUK4"/>
<comment type="caution">
    <text evidence="1">The sequence shown here is derived from an EMBL/GenBank/DDBJ whole genome shotgun (WGS) entry which is preliminary data.</text>
</comment>
<keyword evidence="2" id="KW-1185">Reference proteome</keyword>
<name>A0A6I4TUK4_9SPHN</name>
<dbReference type="EMBL" id="WTYJ01000001">
    <property type="protein sequence ID" value="MXO98949.1"/>
    <property type="molecule type" value="Genomic_DNA"/>
</dbReference>
<gene>
    <name evidence="1" type="ORF">GRI97_08105</name>
</gene>
<dbReference type="Proteomes" id="UP000469430">
    <property type="component" value="Unassembled WGS sequence"/>
</dbReference>
<dbReference type="RefSeq" id="WP_161390538.1">
    <property type="nucleotide sequence ID" value="NZ_JBHSCP010000001.1"/>
</dbReference>
<evidence type="ECO:0000313" key="2">
    <source>
        <dbReference type="Proteomes" id="UP000469430"/>
    </source>
</evidence>